<protein>
    <recommendedName>
        <fullName evidence="4">Rab-GAP TBC domain-containing protein</fullName>
    </recommendedName>
</protein>
<feature type="compositionally biased region" description="Basic and acidic residues" evidence="2">
    <location>
        <begin position="1"/>
        <end position="12"/>
    </location>
</feature>
<feature type="region of interest" description="Disordered" evidence="2">
    <location>
        <begin position="1"/>
        <end position="32"/>
    </location>
</feature>
<sequence length="661" mass="73269">MNDRMDPSKANEDLQNESPVIAEPRGDSNEQDALDWEHLRQQSLQPGGFREERKVIWPKLLGVDSLRQAPATSEDNDNETTETGEATIKPHPDENQIKLDTNRSFVMYPVAELEERDTLKDGLHELLIRIFRRRPKLSYFQGYHDIATVLYLTLPSEACLVCTEKLSLHRIRDCMVSTLDPVVGLLRVTKNLIRLADPEYAKVLEGNSPLPFFALSNLMTLFSHDMPTLPLIQHVFDYLLCRPPISVVYLTVTIILTRKEEVLRLQQDGDEGMIHSLLNGLPDILDETVPTKTQSSDSQSSPSVIPEEPDDFEDRSGLTESEQSRDNDAPTPPSNDPACQTQEPVDISGAESIPPPPLENGEPLAPSVHKAAQQMRSLSTSPAASRSRSPRRRSSLVRSRSSTLSRGASQSDSVPSLPHLAALISADGETETESTSPTTVAAEPSSSVLQETRRATLKPRLTLSGLLRQADELYTKFPPDHPDLHLSSIMGPQSVVFTWKESLVGGQAEDEEAEGAEQEGTEEERDAEAEAMVLHPELIVYPYMPEPDPEDTKEEDSVWSSEVEEQGMEKKGKRRRRKLQKARRFDRRTKTIVAGALVVLGVSVAIYGMRAQRGAGGSVNFFPHAQKKWSQSRQWFGSALAGATAKWMQELGIGGGGHGEL</sequence>
<evidence type="ECO:0000256" key="2">
    <source>
        <dbReference type="SAM" id="MobiDB-lite"/>
    </source>
</evidence>
<dbReference type="Pfam" id="PF00566">
    <property type="entry name" value="RabGAP-TBC"/>
    <property type="match status" value="1"/>
</dbReference>
<proteinExistence type="predicted"/>
<keyword evidence="3" id="KW-0812">Transmembrane</keyword>
<feature type="compositionally biased region" description="Low complexity" evidence="2">
    <location>
        <begin position="294"/>
        <end position="303"/>
    </location>
</feature>
<keyword evidence="1" id="KW-0343">GTPase activation</keyword>
<dbReference type="PROSITE" id="PS50086">
    <property type="entry name" value="TBC_RABGAP"/>
    <property type="match status" value="1"/>
</dbReference>
<feature type="region of interest" description="Disordered" evidence="2">
    <location>
        <begin position="287"/>
        <end position="454"/>
    </location>
</feature>
<reference evidence="5 6" key="1">
    <citation type="submission" date="2019-01" db="EMBL/GenBank/DDBJ databases">
        <title>Draft genome sequence of Psathyrella aberdarensis IHI B618.</title>
        <authorList>
            <person name="Buettner E."/>
            <person name="Kellner H."/>
        </authorList>
    </citation>
    <scope>NUCLEOTIDE SEQUENCE [LARGE SCALE GENOMIC DNA]</scope>
    <source>
        <strain evidence="5 6">IHI B618</strain>
    </source>
</reference>
<feature type="compositionally biased region" description="Acidic residues" evidence="2">
    <location>
        <begin position="508"/>
        <end position="525"/>
    </location>
</feature>
<evidence type="ECO:0000259" key="4">
    <source>
        <dbReference type="PROSITE" id="PS50086"/>
    </source>
</evidence>
<feature type="transmembrane region" description="Helical" evidence="3">
    <location>
        <begin position="591"/>
        <end position="609"/>
    </location>
</feature>
<accession>A0A4V1Q4E9</accession>
<dbReference type="STRING" id="2316362.A0A4V1Q4E9"/>
<dbReference type="Proteomes" id="UP000290288">
    <property type="component" value="Unassembled WGS sequence"/>
</dbReference>
<feature type="compositionally biased region" description="Low complexity" evidence="2">
    <location>
        <begin position="376"/>
        <end position="387"/>
    </location>
</feature>
<dbReference type="GO" id="GO:0005096">
    <property type="term" value="F:GTPase activator activity"/>
    <property type="evidence" value="ECO:0007669"/>
    <property type="project" value="UniProtKB-KW"/>
</dbReference>
<dbReference type="Gene3D" id="1.10.472.80">
    <property type="entry name" value="Ypt/Rab-GAP domain of gyp1p, domain 3"/>
    <property type="match status" value="1"/>
</dbReference>
<feature type="compositionally biased region" description="Basic and acidic residues" evidence="2">
    <location>
        <begin position="314"/>
        <end position="328"/>
    </location>
</feature>
<evidence type="ECO:0000313" key="6">
    <source>
        <dbReference type="Proteomes" id="UP000290288"/>
    </source>
</evidence>
<dbReference type="PANTHER" id="PTHR20913:SF7">
    <property type="entry name" value="RE60063P"/>
    <property type="match status" value="1"/>
</dbReference>
<dbReference type="InterPro" id="IPR000195">
    <property type="entry name" value="Rab-GAP-TBC_dom"/>
</dbReference>
<keyword evidence="3" id="KW-1133">Transmembrane helix</keyword>
<keyword evidence="6" id="KW-1185">Reference proteome</keyword>
<feature type="region of interest" description="Disordered" evidence="2">
    <location>
        <begin position="506"/>
        <end position="525"/>
    </location>
</feature>
<evidence type="ECO:0000256" key="1">
    <source>
        <dbReference type="ARBA" id="ARBA00022468"/>
    </source>
</evidence>
<dbReference type="Gene3D" id="1.10.8.1310">
    <property type="match status" value="1"/>
</dbReference>
<evidence type="ECO:0000256" key="3">
    <source>
        <dbReference type="SAM" id="Phobius"/>
    </source>
</evidence>
<dbReference type="SUPFAM" id="SSF47923">
    <property type="entry name" value="Ypt/Rab-GAP domain of gyp1p"/>
    <property type="match status" value="2"/>
</dbReference>
<dbReference type="AlphaFoldDB" id="A0A4V1Q4E9"/>
<dbReference type="InterPro" id="IPR035969">
    <property type="entry name" value="Rab-GAP_TBC_sf"/>
</dbReference>
<dbReference type="PANTHER" id="PTHR20913">
    <property type="entry name" value="TBC1 DOMAIN FAMILY MEMBER 20/GTPASE"/>
    <property type="match status" value="1"/>
</dbReference>
<dbReference type="InterPro" id="IPR045913">
    <property type="entry name" value="TBC20/Gyp8-like"/>
</dbReference>
<feature type="compositionally biased region" description="Basic residues" evidence="2">
    <location>
        <begin position="571"/>
        <end position="582"/>
    </location>
</feature>
<dbReference type="OrthoDB" id="206700at2759"/>
<name>A0A4V1Q4E9_9AGAR</name>
<comment type="caution">
    <text evidence="5">The sequence shown here is derived from an EMBL/GenBank/DDBJ whole genome shotgun (WGS) entry which is preliminary data.</text>
</comment>
<dbReference type="EMBL" id="SDEE01000092">
    <property type="protein sequence ID" value="RXW21848.1"/>
    <property type="molecule type" value="Genomic_DNA"/>
</dbReference>
<feature type="region of interest" description="Disordered" evidence="2">
    <location>
        <begin position="67"/>
        <end position="95"/>
    </location>
</feature>
<feature type="domain" description="Rab-GAP TBC" evidence="4">
    <location>
        <begin position="47"/>
        <end position="243"/>
    </location>
</feature>
<evidence type="ECO:0000313" key="5">
    <source>
        <dbReference type="EMBL" id="RXW21848.1"/>
    </source>
</evidence>
<gene>
    <name evidence="5" type="ORF">EST38_g3995</name>
</gene>
<dbReference type="GO" id="GO:0006888">
    <property type="term" value="P:endoplasmic reticulum to Golgi vesicle-mediated transport"/>
    <property type="evidence" value="ECO:0007669"/>
    <property type="project" value="TreeGrafter"/>
</dbReference>
<feature type="region of interest" description="Disordered" evidence="2">
    <location>
        <begin position="545"/>
        <end position="582"/>
    </location>
</feature>
<keyword evidence="3" id="KW-0472">Membrane</keyword>
<feature type="compositionally biased region" description="Low complexity" evidence="2">
    <location>
        <begin position="396"/>
        <end position="406"/>
    </location>
</feature>
<dbReference type="GO" id="GO:0005789">
    <property type="term" value="C:endoplasmic reticulum membrane"/>
    <property type="evidence" value="ECO:0007669"/>
    <property type="project" value="TreeGrafter"/>
</dbReference>
<dbReference type="SMART" id="SM00164">
    <property type="entry name" value="TBC"/>
    <property type="match status" value="1"/>
</dbReference>
<organism evidence="5 6">
    <name type="scientific">Candolleomyces aberdarensis</name>
    <dbReference type="NCBI Taxonomy" id="2316362"/>
    <lineage>
        <taxon>Eukaryota</taxon>
        <taxon>Fungi</taxon>
        <taxon>Dikarya</taxon>
        <taxon>Basidiomycota</taxon>
        <taxon>Agaricomycotina</taxon>
        <taxon>Agaricomycetes</taxon>
        <taxon>Agaricomycetidae</taxon>
        <taxon>Agaricales</taxon>
        <taxon>Agaricineae</taxon>
        <taxon>Psathyrellaceae</taxon>
        <taxon>Candolleomyces</taxon>
    </lineage>
</organism>